<organism evidence="3 4">
    <name type="scientific">Branchiostoma floridae</name>
    <name type="common">Florida lancelet</name>
    <name type="synonym">Amphioxus</name>
    <dbReference type="NCBI Taxonomy" id="7739"/>
    <lineage>
        <taxon>Eukaryota</taxon>
        <taxon>Metazoa</taxon>
        <taxon>Chordata</taxon>
        <taxon>Cephalochordata</taxon>
        <taxon>Leptocardii</taxon>
        <taxon>Amphioxiformes</taxon>
        <taxon>Branchiostomatidae</taxon>
        <taxon>Branchiostoma</taxon>
    </lineage>
</organism>
<dbReference type="PANTHER" id="PTHR31535:SF3">
    <property type="entry name" value="REGULATORY PROTEIN ZESTE"/>
    <property type="match status" value="1"/>
</dbReference>
<feature type="signal peptide" evidence="2">
    <location>
        <begin position="1"/>
        <end position="27"/>
    </location>
</feature>
<accession>A0A9J7HM38</accession>
<dbReference type="OrthoDB" id="5982253at2759"/>
<sequence length="368" mass="38322">MYGVLRLFWRKMLRLVLSLCFLGMVLCTDLTQTQGHYSTTMVYDIFYQNNNNNNNNGDGDNSTMSAVLRKPRHYCQSGGRCPRDGNPKYDDDDLPFRTARFTTLGTRGRLGPTTLGDHYRGQDHEDMVYLRDGVQVFTVPATGVYLLEVAGAAAGWGKADNKTTRGRGAVIWASLQLIKGRLLKILVGQEGAETRKVTVLEEGGGRGWQSPGDPDLPVRRDGLSRWEPWVQPKGGTSFTGGVKGHGAKEGDRDNVGGGGGGLLSRGASSKYFGGKDGAYGGEGGESYIKGCVGGKPYVNGAEGGFGGGGGSFGNGGGGGGGGGYSGGGRGDNWSDACGGGGGSFSAGNETVATDGGNDGPGYVVITKL</sequence>
<feature type="region of interest" description="Disordered" evidence="1">
    <location>
        <begin position="226"/>
        <end position="260"/>
    </location>
</feature>
<protein>
    <submittedName>
        <fullName evidence="4">Leukocyte tyrosine kinase receptor-like</fullName>
    </submittedName>
</protein>
<keyword evidence="3" id="KW-1185">Reference proteome</keyword>
<name>A0A9J7HM38_BRAFL</name>
<reference evidence="4" key="2">
    <citation type="submission" date="2025-08" db="UniProtKB">
        <authorList>
            <consortium name="RefSeq"/>
        </authorList>
    </citation>
    <scope>IDENTIFICATION</scope>
    <source>
        <strain evidence="4">S238N-H82</strain>
        <tissue evidence="4">Testes</tissue>
    </source>
</reference>
<gene>
    <name evidence="4" type="primary">LOC118405424</name>
</gene>
<evidence type="ECO:0000313" key="3">
    <source>
        <dbReference type="Proteomes" id="UP000001554"/>
    </source>
</evidence>
<keyword evidence="2" id="KW-0732">Signal</keyword>
<dbReference type="Proteomes" id="UP000001554">
    <property type="component" value="Chromosome 18"/>
</dbReference>
<dbReference type="GeneID" id="118405424"/>
<feature type="chain" id="PRO_5039897519" evidence="2">
    <location>
        <begin position="28"/>
        <end position="368"/>
    </location>
</feature>
<evidence type="ECO:0000256" key="1">
    <source>
        <dbReference type="SAM" id="MobiDB-lite"/>
    </source>
</evidence>
<evidence type="ECO:0000256" key="2">
    <source>
        <dbReference type="SAM" id="SignalP"/>
    </source>
</evidence>
<dbReference type="PANTHER" id="PTHR31535">
    <property type="match status" value="1"/>
</dbReference>
<evidence type="ECO:0000313" key="4">
    <source>
        <dbReference type="RefSeq" id="XP_035660815.1"/>
    </source>
</evidence>
<dbReference type="RefSeq" id="XP_035660815.1">
    <property type="nucleotide sequence ID" value="XM_035804922.1"/>
</dbReference>
<dbReference type="OMA" id="WGKADNK"/>
<proteinExistence type="predicted"/>
<dbReference type="KEGG" id="bfo:118405424"/>
<dbReference type="AlphaFoldDB" id="A0A9J7HM38"/>
<reference evidence="3" key="1">
    <citation type="journal article" date="2020" name="Nat. Ecol. Evol.">
        <title>Deeply conserved synteny resolves early events in vertebrate evolution.</title>
        <authorList>
            <person name="Simakov O."/>
            <person name="Marletaz F."/>
            <person name="Yue J.X."/>
            <person name="O'Connell B."/>
            <person name="Jenkins J."/>
            <person name="Brandt A."/>
            <person name="Calef R."/>
            <person name="Tung C.H."/>
            <person name="Huang T.K."/>
            <person name="Schmutz J."/>
            <person name="Satoh N."/>
            <person name="Yu J.K."/>
            <person name="Putnam N.H."/>
            <person name="Green R.E."/>
            <person name="Rokhsar D.S."/>
        </authorList>
    </citation>
    <scope>NUCLEOTIDE SEQUENCE [LARGE SCALE GENOMIC DNA]</scope>
    <source>
        <strain evidence="3">S238N-H82</strain>
    </source>
</reference>